<dbReference type="PANTHER" id="PTHR12801:SF45">
    <property type="entry name" value="RNA EXONUCLEASE 4"/>
    <property type="match status" value="1"/>
</dbReference>
<dbReference type="SMART" id="SM00479">
    <property type="entry name" value="EXOIII"/>
    <property type="match status" value="1"/>
</dbReference>
<protein>
    <recommendedName>
        <fullName evidence="3">RNA exonuclease 4</fullName>
    </recommendedName>
</protein>
<dbReference type="InterPro" id="IPR036397">
    <property type="entry name" value="RNaseH_sf"/>
</dbReference>
<dbReference type="OrthoDB" id="8191639at2759"/>
<gene>
    <name evidence="11" type="ORF">B9G98_04018</name>
</gene>
<proteinExistence type="inferred from homology"/>
<evidence type="ECO:0000313" key="12">
    <source>
        <dbReference type="Proteomes" id="UP000238350"/>
    </source>
</evidence>
<dbReference type="InterPro" id="IPR047021">
    <property type="entry name" value="REXO1/3/4-like"/>
</dbReference>
<evidence type="ECO:0000256" key="1">
    <source>
        <dbReference type="ARBA" id="ARBA00004123"/>
    </source>
</evidence>
<dbReference type="RefSeq" id="XP_024666343.1">
    <property type="nucleotide sequence ID" value="XM_024810575.1"/>
</dbReference>
<dbReference type="GO" id="GO:0008408">
    <property type="term" value="F:3'-5' exonuclease activity"/>
    <property type="evidence" value="ECO:0007669"/>
    <property type="project" value="InterPro"/>
</dbReference>
<evidence type="ECO:0000313" key="11">
    <source>
        <dbReference type="EMBL" id="PRT56398.1"/>
    </source>
</evidence>
<reference evidence="11 12" key="1">
    <citation type="submission" date="2017-04" db="EMBL/GenBank/DDBJ databases">
        <title>Genome sequencing of [Candida] sorbophila.</title>
        <authorList>
            <person name="Ahn J.O."/>
        </authorList>
    </citation>
    <scope>NUCLEOTIDE SEQUENCE [LARGE SCALE GENOMIC DNA]</scope>
    <source>
        <strain evidence="11 12">DS02</strain>
    </source>
</reference>
<evidence type="ECO:0000259" key="10">
    <source>
        <dbReference type="SMART" id="SM00479"/>
    </source>
</evidence>
<dbReference type="GO" id="GO:0006364">
    <property type="term" value="P:rRNA processing"/>
    <property type="evidence" value="ECO:0007669"/>
    <property type="project" value="UniProtKB-KW"/>
</dbReference>
<feature type="domain" description="Exonuclease" evidence="10">
    <location>
        <begin position="95"/>
        <end position="257"/>
    </location>
</feature>
<dbReference type="Pfam" id="PF00929">
    <property type="entry name" value="RNase_T"/>
    <property type="match status" value="1"/>
</dbReference>
<evidence type="ECO:0000256" key="3">
    <source>
        <dbReference type="ARBA" id="ARBA00016937"/>
    </source>
</evidence>
<comment type="subcellular location">
    <subcellularLocation>
        <location evidence="1">Nucleus</location>
    </subcellularLocation>
</comment>
<dbReference type="STRING" id="45607.A0A2T0FN24"/>
<dbReference type="PANTHER" id="PTHR12801">
    <property type="entry name" value="RNA EXONUCLEASE REXO1 / RECO3 FAMILY MEMBER-RELATED"/>
    <property type="match status" value="1"/>
</dbReference>
<evidence type="ECO:0000256" key="4">
    <source>
        <dbReference type="ARBA" id="ARBA00022552"/>
    </source>
</evidence>
<dbReference type="GeneID" id="36517766"/>
<dbReference type="GO" id="GO:0003676">
    <property type="term" value="F:nucleic acid binding"/>
    <property type="evidence" value="ECO:0007669"/>
    <property type="project" value="InterPro"/>
</dbReference>
<accession>A0A2T0FN24</accession>
<dbReference type="SUPFAM" id="SSF53098">
    <property type="entry name" value="Ribonuclease H-like"/>
    <property type="match status" value="1"/>
</dbReference>
<evidence type="ECO:0000256" key="8">
    <source>
        <dbReference type="ARBA" id="ARBA00023242"/>
    </source>
</evidence>
<evidence type="ECO:0000256" key="6">
    <source>
        <dbReference type="ARBA" id="ARBA00022801"/>
    </source>
</evidence>
<comment type="similarity">
    <text evidence="2">Belongs to the REXO4 family.</text>
</comment>
<dbReference type="InterPro" id="IPR037431">
    <property type="entry name" value="REX4_DEDDh_dom"/>
</dbReference>
<comment type="caution">
    <text evidence="11">The sequence shown here is derived from an EMBL/GenBank/DDBJ whole genome shotgun (WGS) entry which is preliminary data.</text>
</comment>
<evidence type="ECO:0000256" key="7">
    <source>
        <dbReference type="ARBA" id="ARBA00022839"/>
    </source>
</evidence>
<dbReference type="InterPro" id="IPR013520">
    <property type="entry name" value="Ribonucl_H"/>
</dbReference>
<keyword evidence="7 11" id="KW-0269">Exonuclease</keyword>
<organism evidence="11 12">
    <name type="scientific">Wickerhamiella sorbophila</name>
    <dbReference type="NCBI Taxonomy" id="45607"/>
    <lineage>
        <taxon>Eukaryota</taxon>
        <taxon>Fungi</taxon>
        <taxon>Dikarya</taxon>
        <taxon>Ascomycota</taxon>
        <taxon>Saccharomycotina</taxon>
        <taxon>Dipodascomycetes</taxon>
        <taxon>Dipodascales</taxon>
        <taxon>Trichomonascaceae</taxon>
        <taxon>Wickerhamiella</taxon>
    </lineage>
</organism>
<keyword evidence="5" id="KW-0540">Nuclease</keyword>
<dbReference type="GO" id="GO:0005634">
    <property type="term" value="C:nucleus"/>
    <property type="evidence" value="ECO:0007669"/>
    <property type="project" value="UniProtKB-SubCell"/>
</dbReference>
<keyword evidence="4" id="KW-0698">rRNA processing</keyword>
<dbReference type="EMBL" id="NDIQ01000022">
    <property type="protein sequence ID" value="PRT56398.1"/>
    <property type="molecule type" value="Genomic_DNA"/>
</dbReference>
<dbReference type="Proteomes" id="UP000238350">
    <property type="component" value="Unassembled WGS sequence"/>
</dbReference>
<keyword evidence="12" id="KW-1185">Reference proteome</keyword>
<evidence type="ECO:0000256" key="9">
    <source>
        <dbReference type="ARBA" id="ARBA00025599"/>
    </source>
</evidence>
<dbReference type="GO" id="GO:0000027">
    <property type="term" value="P:ribosomal large subunit assembly"/>
    <property type="evidence" value="ECO:0007669"/>
    <property type="project" value="TreeGrafter"/>
</dbReference>
<dbReference type="CDD" id="cd06144">
    <property type="entry name" value="REX4_like"/>
    <property type="match status" value="1"/>
</dbReference>
<evidence type="ECO:0000256" key="2">
    <source>
        <dbReference type="ARBA" id="ARBA00010489"/>
    </source>
</evidence>
<evidence type="ECO:0000256" key="5">
    <source>
        <dbReference type="ARBA" id="ARBA00022722"/>
    </source>
</evidence>
<keyword evidence="8" id="KW-0539">Nucleus</keyword>
<keyword evidence="6" id="KW-0378">Hydrolase</keyword>
<comment type="function">
    <text evidence="9">Exoribonuclease involved in ribosome biosynthesis. Involved in the processing of ITS1, the internal transcribed spacer localized between the 18S and 5.8S rRNAs.</text>
</comment>
<name>A0A2T0FN24_9ASCO</name>
<sequence>MSANWKALQKRLNILDKKSPTMKPPSKSKLKEAISKVNNPIDSDLIDDPSIPGLSEFQRRPKRLDAVLLNEDENLLGISSPDTVVYSKSKQKIGTFLALDCEFVGTGFKGKNSELARVSIVNYYGYPVLDLYVKPLNFVTDWRTKWSGITPDMMKEAVAFSEAQSMVAAVLKGKVLIGHGLRNDTKVMMISHPRHSTIDTQVLQRYRDCPVIKGRPGLKRLVKSYLGLDIQIGSHSSVQDAQASMLLFRLFKDEYMPNKPKSRIRQ</sequence>
<dbReference type="AlphaFoldDB" id="A0A2T0FN24"/>
<dbReference type="InterPro" id="IPR012337">
    <property type="entry name" value="RNaseH-like_sf"/>
</dbReference>
<dbReference type="Gene3D" id="3.30.420.10">
    <property type="entry name" value="Ribonuclease H-like superfamily/Ribonuclease H"/>
    <property type="match status" value="1"/>
</dbReference>